<feature type="compositionally biased region" description="Polar residues" evidence="1">
    <location>
        <begin position="1"/>
        <end position="13"/>
    </location>
</feature>
<evidence type="ECO:0000256" key="1">
    <source>
        <dbReference type="SAM" id="MobiDB-lite"/>
    </source>
</evidence>
<protein>
    <submittedName>
        <fullName evidence="2">Uncharacterized protein</fullName>
    </submittedName>
</protein>
<sequence>MAPGSSSLGQLSPQPRLKLNANTCSPWSDGGGPSVKNPIQNGDESVGGTSNLVVAGFSQATCKSARMVLKGARGGRKTPSYASIHLDEA</sequence>
<organism evidence="2 3">
    <name type="scientific">Parasponia andersonii</name>
    <name type="common">Sponia andersonii</name>
    <dbReference type="NCBI Taxonomy" id="3476"/>
    <lineage>
        <taxon>Eukaryota</taxon>
        <taxon>Viridiplantae</taxon>
        <taxon>Streptophyta</taxon>
        <taxon>Embryophyta</taxon>
        <taxon>Tracheophyta</taxon>
        <taxon>Spermatophyta</taxon>
        <taxon>Magnoliopsida</taxon>
        <taxon>eudicotyledons</taxon>
        <taxon>Gunneridae</taxon>
        <taxon>Pentapetalae</taxon>
        <taxon>rosids</taxon>
        <taxon>fabids</taxon>
        <taxon>Rosales</taxon>
        <taxon>Cannabaceae</taxon>
        <taxon>Parasponia</taxon>
    </lineage>
</organism>
<reference evidence="3" key="1">
    <citation type="submission" date="2016-06" db="EMBL/GenBank/DDBJ databases">
        <title>Parallel loss of symbiosis genes in relatives of nitrogen-fixing non-legume Parasponia.</title>
        <authorList>
            <person name="Van Velzen R."/>
            <person name="Holmer R."/>
            <person name="Bu F."/>
            <person name="Rutten L."/>
            <person name="Van Zeijl A."/>
            <person name="Liu W."/>
            <person name="Santuari L."/>
            <person name="Cao Q."/>
            <person name="Sharma T."/>
            <person name="Shen D."/>
            <person name="Roswanjaya Y."/>
            <person name="Wardhani T."/>
            <person name="Kalhor M.S."/>
            <person name="Jansen J."/>
            <person name="Van den Hoogen J."/>
            <person name="Gungor B."/>
            <person name="Hartog M."/>
            <person name="Hontelez J."/>
            <person name="Verver J."/>
            <person name="Yang W.-C."/>
            <person name="Schijlen E."/>
            <person name="Repin R."/>
            <person name="Schilthuizen M."/>
            <person name="Schranz E."/>
            <person name="Heidstra R."/>
            <person name="Miyata K."/>
            <person name="Fedorova E."/>
            <person name="Kohlen W."/>
            <person name="Bisseling T."/>
            <person name="Smit S."/>
            <person name="Geurts R."/>
        </authorList>
    </citation>
    <scope>NUCLEOTIDE SEQUENCE [LARGE SCALE GENOMIC DNA]</scope>
    <source>
        <strain evidence="3">cv. WU1-14</strain>
    </source>
</reference>
<evidence type="ECO:0000313" key="2">
    <source>
        <dbReference type="EMBL" id="PON41414.1"/>
    </source>
</evidence>
<gene>
    <name evidence="2" type="ORF">PanWU01x14_290080</name>
</gene>
<dbReference type="EMBL" id="JXTB01000416">
    <property type="protein sequence ID" value="PON41414.1"/>
    <property type="molecule type" value="Genomic_DNA"/>
</dbReference>
<evidence type="ECO:0000313" key="3">
    <source>
        <dbReference type="Proteomes" id="UP000237105"/>
    </source>
</evidence>
<dbReference type="OrthoDB" id="10535214at2759"/>
<dbReference type="Proteomes" id="UP000237105">
    <property type="component" value="Unassembled WGS sequence"/>
</dbReference>
<feature type="region of interest" description="Disordered" evidence="1">
    <location>
        <begin position="70"/>
        <end position="89"/>
    </location>
</feature>
<keyword evidence="3" id="KW-1185">Reference proteome</keyword>
<accession>A0A2P5AXX9</accession>
<dbReference type="AlphaFoldDB" id="A0A2P5AXX9"/>
<comment type="caution">
    <text evidence="2">The sequence shown here is derived from an EMBL/GenBank/DDBJ whole genome shotgun (WGS) entry which is preliminary data.</text>
</comment>
<feature type="region of interest" description="Disordered" evidence="1">
    <location>
        <begin position="1"/>
        <end position="44"/>
    </location>
</feature>
<proteinExistence type="predicted"/>
<name>A0A2P5AXX9_PARAD</name>